<dbReference type="Proteomes" id="UP000604046">
    <property type="component" value="Unassembled WGS sequence"/>
</dbReference>
<name>A0A812T131_9DINO</name>
<protein>
    <submittedName>
        <fullName evidence="1">Uncharacterized protein</fullName>
    </submittedName>
</protein>
<evidence type="ECO:0000313" key="2">
    <source>
        <dbReference type="Proteomes" id="UP000604046"/>
    </source>
</evidence>
<keyword evidence="2" id="KW-1185">Reference proteome</keyword>
<proteinExistence type="predicted"/>
<dbReference type="AlphaFoldDB" id="A0A812T131"/>
<comment type="caution">
    <text evidence="1">The sequence shown here is derived from an EMBL/GenBank/DDBJ whole genome shotgun (WGS) entry which is preliminary data.</text>
</comment>
<evidence type="ECO:0000313" key="1">
    <source>
        <dbReference type="EMBL" id="CAE7501993.1"/>
    </source>
</evidence>
<organism evidence="1 2">
    <name type="scientific">Symbiodinium natans</name>
    <dbReference type="NCBI Taxonomy" id="878477"/>
    <lineage>
        <taxon>Eukaryota</taxon>
        <taxon>Sar</taxon>
        <taxon>Alveolata</taxon>
        <taxon>Dinophyceae</taxon>
        <taxon>Suessiales</taxon>
        <taxon>Symbiodiniaceae</taxon>
        <taxon>Symbiodinium</taxon>
    </lineage>
</organism>
<gene>
    <name evidence="1" type="ORF">SNAT2548_LOCUS28113</name>
</gene>
<dbReference type="EMBL" id="CAJNDS010002504">
    <property type="protein sequence ID" value="CAE7501993.1"/>
    <property type="molecule type" value="Genomic_DNA"/>
</dbReference>
<accession>A0A812T131</accession>
<sequence length="193" mass="20823">MNLETLTIHATTINGAAYRKSGLEAPFWLHLMYRTTGSFDIATVAEIAPLQPQRRANLSTCSLSRRSCLLLLPRESAMPDTKEAGSVAQSKVRCASNGPWLAYVSIITSLAMSRGGPDNSGSFGVMLALQTAALIGAKKDRIRLPAHACMSLVVLVGLSLILSIPQAPSKHSDQGSSFRSIRRSCQTIWEKLP</sequence>
<reference evidence="1" key="1">
    <citation type="submission" date="2021-02" db="EMBL/GenBank/DDBJ databases">
        <authorList>
            <person name="Dougan E. K."/>
            <person name="Rhodes N."/>
            <person name="Thang M."/>
            <person name="Chan C."/>
        </authorList>
    </citation>
    <scope>NUCLEOTIDE SEQUENCE</scope>
</reference>